<feature type="compositionally biased region" description="Low complexity" evidence="1">
    <location>
        <begin position="427"/>
        <end position="444"/>
    </location>
</feature>
<protein>
    <recommendedName>
        <fullName evidence="5">Extracellular membrane protein CFEM domain-containing protein</fullName>
    </recommendedName>
</protein>
<feature type="compositionally biased region" description="Basic and acidic residues" evidence="1">
    <location>
        <begin position="414"/>
        <end position="425"/>
    </location>
</feature>
<name>A0ABR2VR93_9FUNG</name>
<evidence type="ECO:0000313" key="4">
    <source>
        <dbReference type="Proteomes" id="UP001479436"/>
    </source>
</evidence>
<evidence type="ECO:0000256" key="1">
    <source>
        <dbReference type="SAM" id="MobiDB-lite"/>
    </source>
</evidence>
<feature type="compositionally biased region" description="Polar residues" evidence="1">
    <location>
        <begin position="212"/>
        <end position="226"/>
    </location>
</feature>
<feature type="region of interest" description="Disordered" evidence="1">
    <location>
        <begin position="117"/>
        <end position="143"/>
    </location>
</feature>
<keyword evidence="4" id="KW-1185">Reference proteome</keyword>
<feature type="region of interest" description="Disordered" evidence="1">
    <location>
        <begin position="194"/>
        <end position="311"/>
    </location>
</feature>
<dbReference type="Proteomes" id="UP001479436">
    <property type="component" value="Unassembled WGS sequence"/>
</dbReference>
<feature type="compositionally biased region" description="Low complexity" evidence="1">
    <location>
        <begin position="547"/>
        <end position="576"/>
    </location>
</feature>
<feature type="compositionally biased region" description="Polar residues" evidence="1">
    <location>
        <begin position="249"/>
        <end position="271"/>
    </location>
</feature>
<sequence>MHITTQVITGLTLAAVASASVTFPYSFPNSCIASCSMEAGKKCWSDYTHDQSSPYFIESLSCPCGTGSKSTQYNNEMTNCMSNNDCGWWDTLTYNWDKSSVCDWYNEHKDMIKSHVSTTTHKSTKRLTSRSSQHKTFSKSTDSYSSVQSVSSQNVTTLPKSHSFAGTSAKVSNKVKTALHSKNYTTLVIPSSIRGSATEDQQHTKSHDDNGTAVSHNSIATTSHKYSSAAISSPQSLSMSSKTKEIKLSKSTASHATHLSTESTESKTQYHTKSHSESELSLSDHSAITTASDPSSVSFETSKVPTTTEAQSTWIPRPSNYFPFPPPNKCMTDCSFKAGRKCWSKYTQDIHSPYFVESLSCLCDSSNPGHSQFISDSASCMISSDCGFFAMIKAEGQQSAICKWYNEHKQVIKPTESHSTTETHKASAPSVHSESTESSTAHSSTYDVTSQESSKSTQSPKAFMTTMSHNPSHTLKSESSSVETTKSKSNTTASQSSSKPVKSSEPKSQVSVDISRSDKYTSSRAASSAESTESMTQHYTESHSESEFSVSHSSAITSTSHLSSVSSETSKVPTSTEAQPTWIPRPSNYFPFPPPNKFLTS</sequence>
<accession>A0ABR2VR93</accession>
<feature type="compositionally biased region" description="Low complexity" evidence="1">
    <location>
        <begin position="227"/>
        <end position="241"/>
    </location>
</feature>
<feature type="compositionally biased region" description="Basic residues" evidence="1">
    <location>
        <begin position="122"/>
        <end position="137"/>
    </location>
</feature>
<comment type="caution">
    <text evidence="3">The sequence shown here is derived from an EMBL/GenBank/DDBJ whole genome shotgun (WGS) entry which is preliminary data.</text>
</comment>
<feature type="compositionally biased region" description="Basic and acidic residues" evidence="1">
    <location>
        <begin position="200"/>
        <end position="210"/>
    </location>
</feature>
<feature type="compositionally biased region" description="Low complexity" evidence="1">
    <location>
        <begin position="477"/>
        <end position="512"/>
    </location>
</feature>
<feature type="compositionally biased region" description="Polar residues" evidence="1">
    <location>
        <begin position="445"/>
        <end position="473"/>
    </location>
</feature>
<dbReference type="EMBL" id="JASJQH010008110">
    <property type="protein sequence ID" value="KAK9695181.1"/>
    <property type="molecule type" value="Genomic_DNA"/>
</dbReference>
<keyword evidence="2" id="KW-0732">Signal</keyword>
<evidence type="ECO:0000256" key="2">
    <source>
        <dbReference type="SAM" id="SignalP"/>
    </source>
</evidence>
<proteinExistence type="predicted"/>
<evidence type="ECO:0000313" key="3">
    <source>
        <dbReference type="EMBL" id="KAK9695181.1"/>
    </source>
</evidence>
<reference evidence="3 4" key="1">
    <citation type="submission" date="2023-04" db="EMBL/GenBank/DDBJ databases">
        <title>Genome of Basidiobolus ranarum AG-B5.</title>
        <authorList>
            <person name="Stajich J.E."/>
            <person name="Carter-House D."/>
            <person name="Gryganskyi A."/>
        </authorList>
    </citation>
    <scope>NUCLEOTIDE SEQUENCE [LARGE SCALE GENOMIC DNA]</scope>
    <source>
        <strain evidence="3 4">AG-B5</strain>
    </source>
</reference>
<gene>
    <name evidence="3" type="ORF">K7432_013108</name>
</gene>
<feature type="compositionally biased region" description="Low complexity" evidence="1">
    <location>
        <begin position="522"/>
        <end position="534"/>
    </location>
</feature>
<feature type="compositionally biased region" description="Polar residues" evidence="1">
    <location>
        <begin position="287"/>
        <end position="311"/>
    </location>
</feature>
<feature type="region of interest" description="Disordered" evidence="1">
    <location>
        <begin position="414"/>
        <end position="601"/>
    </location>
</feature>
<evidence type="ECO:0008006" key="5">
    <source>
        <dbReference type="Google" id="ProtNLM"/>
    </source>
</evidence>
<feature type="signal peptide" evidence="2">
    <location>
        <begin position="1"/>
        <end position="19"/>
    </location>
</feature>
<feature type="chain" id="PRO_5046853534" description="Extracellular membrane protein CFEM domain-containing protein" evidence="2">
    <location>
        <begin position="20"/>
        <end position="601"/>
    </location>
</feature>
<feature type="compositionally biased region" description="Pro residues" evidence="1">
    <location>
        <begin position="591"/>
        <end position="601"/>
    </location>
</feature>
<organism evidence="3 4">
    <name type="scientific">Basidiobolus ranarum</name>
    <dbReference type="NCBI Taxonomy" id="34480"/>
    <lineage>
        <taxon>Eukaryota</taxon>
        <taxon>Fungi</taxon>
        <taxon>Fungi incertae sedis</taxon>
        <taxon>Zoopagomycota</taxon>
        <taxon>Entomophthoromycotina</taxon>
        <taxon>Basidiobolomycetes</taxon>
        <taxon>Basidiobolales</taxon>
        <taxon>Basidiobolaceae</taxon>
        <taxon>Basidiobolus</taxon>
    </lineage>
</organism>